<gene>
    <name evidence="2" type="ORF">HBSAL_09700</name>
</gene>
<protein>
    <submittedName>
        <fullName evidence="2">Uncharacterized protein</fullName>
    </submittedName>
</protein>
<organism evidence="2 3">
    <name type="scientific">Halobacterium salinarum (strain ATCC 33171 / DSM 3754 / JCM 8978 / NBRC 102687 / NCIMB 764 / 91-R6)</name>
    <dbReference type="NCBI Taxonomy" id="2597657"/>
    <lineage>
        <taxon>Archaea</taxon>
        <taxon>Methanobacteriati</taxon>
        <taxon>Methanobacteriota</taxon>
        <taxon>Stenosarchaea group</taxon>
        <taxon>Halobacteria</taxon>
        <taxon>Halobacteriales</taxon>
        <taxon>Halobacteriaceae</taxon>
        <taxon>Halobacterium</taxon>
    </lineage>
</organism>
<sequence>MSLTARGAQSVKRDPPADPGAAPPVRNAHSAIATGHEPGHSGGSSPNSDA</sequence>
<evidence type="ECO:0000313" key="2">
    <source>
        <dbReference type="EMBL" id="QCC45584.1"/>
    </source>
</evidence>
<dbReference type="EMBL" id="CP038631">
    <property type="protein sequence ID" value="QCC45584.1"/>
    <property type="molecule type" value="Genomic_DNA"/>
</dbReference>
<name>A0A4D6GUQ7_HALS9</name>
<evidence type="ECO:0000313" key="3">
    <source>
        <dbReference type="Proteomes" id="UP000296216"/>
    </source>
</evidence>
<evidence type="ECO:0000256" key="1">
    <source>
        <dbReference type="SAM" id="MobiDB-lite"/>
    </source>
</evidence>
<dbReference type="AlphaFoldDB" id="A0A4D6GUQ7"/>
<dbReference type="Proteomes" id="UP000296216">
    <property type="component" value="Chromosome"/>
</dbReference>
<accession>A0A4D6GUQ7</accession>
<proteinExistence type="predicted"/>
<feature type="region of interest" description="Disordered" evidence="1">
    <location>
        <begin position="1"/>
        <end position="50"/>
    </location>
</feature>
<reference evidence="2 3" key="1">
    <citation type="journal article" date="2019" name="Microbiol. Resour. Announc.">
        <title>The Genome Sequence of the Halobacterium salinarum Type Strain Is Closely Related to That of Laboratory Strains NRC-1 and R1.</title>
        <authorList>
            <person name="Pfeiffer F."/>
            <person name="Marchfelder A."/>
            <person name="Habermann B."/>
            <person name="Dyall-Smith M.L."/>
        </authorList>
    </citation>
    <scope>NUCLEOTIDE SEQUENCE [LARGE SCALE GENOMIC DNA]</scope>
    <source>
        <strain evidence="3">ATCC 33171 / DSM 3754 / JCM 8978 / NBRC 102687 / NCIMB 764 / 91-R6</strain>
    </source>
</reference>